<name>A0A835WJH5_9CHLO</name>
<accession>A0A835WJH5</accession>
<evidence type="ECO:0000256" key="1">
    <source>
        <dbReference type="SAM" id="Coils"/>
    </source>
</evidence>
<keyword evidence="4" id="KW-1185">Reference proteome</keyword>
<keyword evidence="1" id="KW-0175">Coiled coil</keyword>
<dbReference type="Proteomes" id="UP000613740">
    <property type="component" value="Unassembled WGS sequence"/>
</dbReference>
<dbReference type="AlphaFoldDB" id="A0A835WJH5"/>
<feature type="compositionally biased region" description="Low complexity" evidence="2">
    <location>
        <begin position="83"/>
        <end position="96"/>
    </location>
</feature>
<proteinExistence type="predicted"/>
<evidence type="ECO:0000313" key="4">
    <source>
        <dbReference type="Proteomes" id="UP000613740"/>
    </source>
</evidence>
<feature type="coiled-coil region" evidence="1">
    <location>
        <begin position="105"/>
        <end position="132"/>
    </location>
</feature>
<evidence type="ECO:0000313" key="3">
    <source>
        <dbReference type="EMBL" id="KAG2448231.1"/>
    </source>
</evidence>
<gene>
    <name evidence="3" type="ORF">HYH02_006816</name>
</gene>
<evidence type="ECO:0000256" key="2">
    <source>
        <dbReference type="SAM" id="MobiDB-lite"/>
    </source>
</evidence>
<reference evidence="3" key="1">
    <citation type="journal article" date="2020" name="bioRxiv">
        <title>Comparative genomics of Chlamydomonas.</title>
        <authorList>
            <person name="Craig R.J."/>
            <person name="Hasan A.R."/>
            <person name="Ness R.W."/>
            <person name="Keightley P.D."/>
        </authorList>
    </citation>
    <scope>NUCLEOTIDE SEQUENCE</scope>
    <source>
        <strain evidence="3">CCAP 11/173</strain>
    </source>
</reference>
<organism evidence="3 4">
    <name type="scientific">Chlamydomonas schloesseri</name>
    <dbReference type="NCBI Taxonomy" id="2026947"/>
    <lineage>
        <taxon>Eukaryota</taxon>
        <taxon>Viridiplantae</taxon>
        <taxon>Chlorophyta</taxon>
        <taxon>core chlorophytes</taxon>
        <taxon>Chlorophyceae</taxon>
        <taxon>CS clade</taxon>
        <taxon>Chlamydomonadales</taxon>
        <taxon>Chlamydomonadaceae</taxon>
        <taxon>Chlamydomonas</taxon>
    </lineage>
</organism>
<comment type="caution">
    <text evidence="3">The sequence shown here is derived from an EMBL/GenBank/DDBJ whole genome shotgun (WGS) entry which is preliminary data.</text>
</comment>
<protein>
    <submittedName>
        <fullName evidence="3">Uncharacterized protein</fullName>
    </submittedName>
</protein>
<dbReference type="OrthoDB" id="560530at2759"/>
<feature type="region of interest" description="Disordered" evidence="2">
    <location>
        <begin position="83"/>
        <end position="102"/>
    </location>
</feature>
<sequence length="233" mass="25031">MAMNLISTGPTAAALAARRCVRALPVTPRPARIRSTRAAVPGAGSDPQPYTSKSEAAAEEEEQGRLLRAAYEGSQTVLLQCASTSTDQQQQQTADDGSPTPASELRQLRAAVAQLAAGQAALQRELRDLRRAAAREARVARLQRARAAVGSNHLEDAVAHALAQLMGGRTRFAVLFGADLPYTQAELEGLTGLRFAAERRPPEPGDEIQLERDWLILLEEEGEGEEEEGEEGK</sequence>
<feature type="region of interest" description="Disordered" evidence="2">
    <location>
        <begin position="32"/>
        <end position="63"/>
    </location>
</feature>
<dbReference type="EMBL" id="JAEHOD010000018">
    <property type="protein sequence ID" value="KAG2448231.1"/>
    <property type="molecule type" value="Genomic_DNA"/>
</dbReference>